<keyword evidence="2" id="KW-0813">Transport</keyword>
<feature type="transmembrane region" description="Helical" evidence="7">
    <location>
        <begin position="1184"/>
        <end position="1217"/>
    </location>
</feature>
<evidence type="ECO:0000256" key="3">
    <source>
        <dbReference type="ARBA" id="ARBA00022692"/>
    </source>
</evidence>
<feature type="region of interest" description="Disordered" evidence="6">
    <location>
        <begin position="409"/>
        <end position="434"/>
    </location>
</feature>
<evidence type="ECO:0000259" key="9">
    <source>
        <dbReference type="PROSITE" id="PS51382"/>
    </source>
</evidence>
<feature type="region of interest" description="Disordered" evidence="6">
    <location>
        <begin position="590"/>
        <end position="641"/>
    </location>
</feature>
<evidence type="ECO:0000313" key="11">
    <source>
        <dbReference type="Proteomes" id="UP000433883"/>
    </source>
</evidence>
<dbReference type="NCBIfam" id="TIGR00785">
    <property type="entry name" value="dass"/>
    <property type="match status" value="1"/>
</dbReference>
<feature type="transmembrane region" description="Helical" evidence="7">
    <location>
        <begin position="1229"/>
        <end position="1246"/>
    </location>
</feature>
<evidence type="ECO:0000256" key="6">
    <source>
        <dbReference type="SAM" id="MobiDB-lite"/>
    </source>
</evidence>
<comment type="subcellular location">
    <subcellularLocation>
        <location evidence="1">Membrane</location>
        <topology evidence="1">Multi-pass membrane protein</topology>
    </subcellularLocation>
</comment>
<dbReference type="InterPro" id="IPR004331">
    <property type="entry name" value="SPX_dom"/>
</dbReference>
<feature type="transmembrane region" description="Helical" evidence="7">
    <location>
        <begin position="1279"/>
        <end position="1300"/>
    </location>
</feature>
<dbReference type="FunFam" id="1.20.1540.10:FF:000004">
    <property type="entry name" value="Transmembrane protein 115"/>
    <property type="match status" value="1"/>
</dbReference>
<dbReference type="GO" id="GO:0005315">
    <property type="term" value="F:phosphate transmembrane transporter activity"/>
    <property type="evidence" value="ECO:0007669"/>
    <property type="project" value="TreeGrafter"/>
</dbReference>
<feature type="transmembrane region" description="Helical" evidence="7">
    <location>
        <begin position="1010"/>
        <end position="1029"/>
    </location>
</feature>
<dbReference type="InterPro" id="IPR035952">
    <property type="entry name" value="Rhomboid-like_sf"/>
</dbReference>
<evidence type="ECO:0000313" key="10">
    <source>
        <dbReference type="EMBL" id="KAE9985057.1"/>
    </source>
</evidence>
<comment type="caution">
    <text evidence="10">The sequence shown here is derived from an EMBL/GenBank/DDBJ whole genome shotgun (WGS) entry which is preliminary data.</text>
</comment>
<evidence type="ECO:0000256" key="7">
    <source>
        <dbReference type="SAM" id="Phobius"/>
    </source>
</evidence>
<name>A0A8H3VCE4_VENIN</name>
<reference evidence="10 11" key="1">
    <citation type="submission" date="2019-11" db="EMBL/GenBank/DDBJ databases">
        <title>Venturia inaequalis Genome Resource.</title>
        <authorList>
            <person name="Lichtner F.J."/>
        </authorList>
    </citation>
    <scope>NUCLEOTIDE SEQUENCE [LARGE SCALE GENOMIC DNA]</scope>
    <source>
        <strain evidence="10">Bline_iso_100314</strain>
    </source>
</reference>
<dbReference type="CDD" id="cd01115">
    <property type="entry name" value="SLC13_permease"/>
    <property type="match status" value="1"/>
</dbReference>
<dbReference type="Pfam" id="PF03600">
    <property type="entry name" value="CitMHS"/>
    <property type="match status" value="1"/>
</dbReference>
<feature type="transmembrane region" description="Helical" evidence="7">
    <location>
        <begin position="867"/>
        <end position="898"/>
    </location>
</feature>
<keyword evidence="8" id="KW-0732">Signal</keyword>
<feature type="region of interest" description="Disordered" evidence="6">
    <location>
        <begin position="552"/>
        <end position="578"/>
    </location>
</feature>
<dbReference type="InterPro" id="IPR013861">
    <property type="entry name" value="TMEM115/Pdh1/Rbl19"/>
</dbReference>
<gene>
    <name evidence="10" type="ORF">BLS_000084</name>
</gene>
<keyword evidence="3 7" id="KW-0812">Transmembrane</keyword>
<feature type="transmembrane region" description="Helical" evidence="7">
    <location>
        <begin position="71"/>
        <end position="88"/>
    </location>
</feature>
<dbReference type="SUPFAM" id="SSF144091">
    <property type="entry name" value="Rhomboid-like"/>
    <property type="match status" value="1"/>
</dbReference>
<dbReference type="Gene3D" id="1.20.1540.10">
    <property type="entry name" value="Rhomboid-like"/>
    <property type="match status" value="1"/>
</dbReference>
<feature type="transmembrane region" description="Helical" evidence="7">
    <location>
        <begin position="833"/>
        <end position="855"/>
    </location>
</feature>
<feature type="transmembrane region" description="Helical" evidence="7">
    <location>
        <begin position="128"/>
        <end position="147"/>
    </location>
</feature>
<feature type="signal peptide" evidence="8">
    <location>
        <begin position="1"/>
        <end position="25"/>
    </location>
</feature>
<feature type="transmembrane region" description="Helical" evidence="7">
    <location>
        <begin position="972"/>
        <end position="998"/>
    </location>
</feature>
<feature type="compositionally biased region" description="Basic and acidic residues" evidence="6">
    <location>
        <begin position="560"/>
        <end position="578"/>
    </location>
</feature>
<evidence type="ECO:0000256" key="8">
    <source>
        <dbReference type="SAM" id="SignalP"/>
    </source>
</evidence>
<dbReference type="InterPro" id="IPR001898">
    <property type="entry name" value="SLC13A/DASS"/>
</dbReference>
<feature type="transmembrane region" description="Helical" evidence="7">
    <location>
        <begin position="167"/>
        <end position="185"/>
    </location>
</feature>
<dbReference type="GO" id="GO:0006817">
    <property type="term" value="P:phosphate ion transport"/>
    <property type="evidence" value="ECO:0007669"/>
    <property type="project" value="TreeGrafter"/>
</dbReference>
<feature type="compositionally biased region" description="Acidic residues" evidence="6">
    <location>
        <begin position="607"/>
        <end position="616"/>
    </location>
</feature>
<dbReference type="PANTHER" id="PTHR10283:SF92">
    <property type="entry name" value="LOW-AFFINITY PHOSPHATE TRANSPORTER PHO91"/>
    <property type="match status" value="1"/>
</dbReference>
<protein>
    <recommendedName>
        <fullName evidence="9">SPX domain-containing protein</fullName>
    </recommendedName>
</protein>
<feature type="transmembrane region" description="Helical" evidence="7">
    <location>
        <begin position="1146"/>
        <end position="1164"/>
    </location>
</feature>
<evidence type="ECO:0000256" key="5">
    <source>
        <dbReference type="ARBA" id="ARBA00023136"/>
    </source>
</evidence>
<dbReference type="Pfam" id="PF08551">
    <property type="entry name" value="DUF1751"/>
    <property type="match status" value="1"/>
</dbReference>
<dbReference type="PANTHER" id="PTHR10283">
    <property type="entry name" value="SOLUTE CARRIER FAMILY 13 MEMBER"/>
    <property type="match status" value="1"/>
</dbReference>
<dbReference type="InterPro" id="IPR004680">
    <property type="entry name" value="Cit_transptr-like_dom"/>
</dbReference>
<dbReference type="SMART" id="SM01160">
    <property type="entry name" value="DUF1751"/>
    <property type="match status" value="1"/>
</dbReference>
<proteinExistence type="predicted"/>
<feature type="transmembrane region" description="Helical" evidence="7">
    <location>
        <begin position="1093"/>
        <end position="1110"/>
    </location>
</feature>
<feature type="region of interest" description="Disordered" evidence="6">
    <location>
        <begin position="319"/>
        <end position="367"/>
    </location>
</feature>
<keyword evidence="5 7" id="KW-0472">Membrane</keyword>
<evidence type="ECO:0000256" key="4">
    <source>
        <dbReference type="ARBA" id="ARBA00022989"/>
    </source>
</evidence>
<dbReference type="PROSITE" id="PS51382">
    <property type="entry name" value="SPX"/>
    <property type="match status" value="1"/>
</dbReference>
<feature type="transmembrane region" description="Helical" evidence="7">
    <location>
        <begin position="1116"/>
        <end position="1139"/>
    </location>
</feature>
<keyword evidence="4 7" id="KW-1133">Transmembrane helix</keyword>
<feature type="chain" id="PRO_5034586644" description="SPX domain-containing protein" evidence="8">
    <location>
        <begin position="26"/>
        <end position="1302"/>
    </location>
</feature>
<evidence type="ECO:0000256" key="1">
    <source>
        <dbReference type="ARBA" id="ARBA00004141"/>
    </source>
</evidence>
<sequence length="1302" mass="144637">MARINLPPLTRALLLTLIAFTLLNALVKPEYTALGPFTRTGNGTPYIAIIPRTSWKYPWTFATATFVEQNVFGLIVTGLTLFFGGRYLERAWSSNEFAKFILFVGMIPNILCFGLYIVLFAISKSEKALGTTISGGIAIQAGFLVAFKQLVPEHTVSILKGIIRMRVKHFPAIFLLVNTISGVLLGTETALFLSWIAFLTSWTYLRFFRVAAFMNSASTENAPTVKGDASDTFAFAYFFPEPLHTPISAIADQVYDLLTSLRIVRPFSAEDIESGNENASARAEGGLPTLMSNRGSGRREEAERRRAIALKALDQRLHAASRAQSAGPSVTVPAPAGRQESPGGTKADGSGTRKHVKSRSDTDATIVDQTHHIEHSQPTAPSSASRQPNPASLAAFRHRTSPFADEDLELDLLPGPSIPYPGQQEEEQREKEQDRLRREKLHWLLQKAEMKFSHSLQFNAVPDWSSHYIAYSNLKKLIYTLEKQVHTQPVLPDSENSPLLSGAEEDVDKTFLNALDNELEKICSFYQLKELEIYGELDSLLRDEASLEVEAEELEDLQDDHDGPTQERRKTIATERPRPRSRSLFKSFTLGKKKRSSTMESGRSNRDDEDSDEEDERTGLTKTKSMDARLRESRDDLRSDFRSSKRRASTAAFDDYNDMSFSVLYDSSISLKKRIISLYVSLCELRSFIQLNKTGFTKVLKKFDKILDRGIKAQYLKDNVEPAYPFSKDTMERLGVNISKLEQVYATIVTHGKVDEAKRELRLHLREHVVWERNTVWREMIGIERKTQAANMGLRHTMLGQDTDPNARLVGDEAVVAMKKISTRFGNYTCPKWLFSPTVYTLVVILAVFFVLLFVPFMEHPEQQNCLALVVFVSSLWATEAIPLFVTSLLVPFLAVILRVVRSDQKPHNRLDSKAAATYVFASMWTPVIMLLLGGFTIAAALSKYNIAKMMATFVLSKAGTKPRTVLLTSMFVAMFASMWISNVAAPVLCYSIISPILRNLPSDSDMSKALILGIALSSNIGGAASPIASPQNLIALQNMNPQPGWGAWFFVALPICIISILLIWLLLVITFQPGKNTTIVPIRPMKDKFTGIQWFISIVTLLTIALWCVSHELQYIFGDMGVVAIIPLVLFFGTGILTKEDFNNFLWTIIILAAGGLALGKAVNSSGLLHSLAQEITSRVDGFSLYGVLVVFAALILVVATFISHTVAALIFLPLVQQVGQGMSEPHPNLLVMGSVLMCSAAMGLPTSGFPNMTAIMMEDSQTGQRYLQVKHFLTRGVPASILTFFVVITVGYGLMLLASF</sequence>
<dbReference type="GO" id="GO:0006797">
    <property type="term" value="P:polyphosphate metabolic process"/>
    <property type="evidence" value="ECO:0007669"/>
    <property type="project" value="TreeGrafter"/>
</dbReference>
<dbReference type="CDD" id="cd14478">
    <property type="entry name" value="SPX_PHO87_PHO90_like"/>
    <property type="match status" value="1"/>
</dbReference>
<feature type="region of interest" description="Disordered" evidence="6">
    <location>
        <begin position="274"/>
        <end position="303"/>
    </location>
</feature>
<feature type="transmembrane region" description="Helical" evidence="7">
    <location>
        <begin position="919"/>
        <end position="942"/>
    </location>
</feature>
<dbReference type="GO" id="GO:0005886">
    <property type="term" value="C:plasma membrane"/>
    <property type="evidence" value="ECO:0007669"/>
    <property type="project" value="TreeGrafter"/>
</dbReference>
<feature type="transmembrane region" description="Helical" evidence="7">
    <location>
        <begin position="100"/>
        <end position="122"/>
    </location>
</feature>
<organism evidence="10 11">
    <name type="scientific">Venturia inaequalis</name>
    <name type="common">Apple scab fungus</name>
    <dbReference type="NCBI Taxonomy" id="5025"/>
    <lineage>
        <taxon>Eukaryota</taxon>
        <taxon>Fungi</taxon>
        <taxon>Dikarya</taxon>
        <taxon>Ascomycota</taxon>
        <taxon>Pezizomycotina</taxon>
        <taxon>Dothideomycetes</taxon>
        <taxon>Pleosporomycetidae</taxon>
        <taxon>Venturiales</taxon>
        <taxon>Venturiaceae</taxon>
        <taxon>Venturia</taxon>
    </lineage>
</organism>
<feature type="transmembrane region" description="Helical" evidence="7">
    <location>
        <begin position="1049"/>
        <end position="1072"/>
    </location>
</feature>
<dbReference type="Pfam" id="PF03105">
    <property type="entry name" value="SPX"/>
    <property type="match status" value="2"/>
</dbReference>
<feature type="domain" description="SPX" evidence="9">
    <location>
        <begin position="450"/>
        <end position="717"/>
    </location>
</feature>
<evidence type="ECO:0000256" key="2">
    <source>
        <dbReference type="ARBA" id="ARBA00022448"/>
    </source>
</evidence>
<accession>A0A8H3VCE4</accession>
<dbReference type="EMBL" id="WNWQ01000010">
    <property type="protein sequence ID" value="KAE9985057.1"/>
    <property type="molecule type" value="Genomic_DNA"/>
</dbReference>
<feature type="compositionally biased region" description="Basic and acidic residues" evidence="6">
    <location>
        <begin position="624"/>
        <end position="641"/>
    </location>
</feature>
<dbReference type="GO" id="GO:0006890">
    <property type="term" value="P:retrograde vesicle-mediated transport, Golgi to endoplasmic reticulum"/>
    <property type="evidence" value="ECO:0007669"/>
    <property type="project" value="InterPro"/>
</dbReference>
<dbReference type="Proteomes" id="UP000433883">
    <property type="component" value="Unassembled WGS sequence"/>
</dbReference>